<sequence>MALWAGAAMAVEPIRIGAVLSVTGPASLLGDPEAKVLKMYSDQLNKEGGVLGRKIDLIVYDDEGKADKTTTLIKRLIESDNVNLIIGPTLTGNTMAAIPLAERAEVPMISIAGGGVIVDPVKKWIFKTPHTDKMATEKVFLDMKKRGITSIALIYGNDGYGKSASTATKELAPLHGMTIVADETYFASDADMTPQLTKIKNTPGVQAIFNLGFGQSAAVVTKNAKQLNMGLPYYESHGVNSKNFIQLAGIDATEGVRLPASAVLVAEALPSDDPQKAVTMKFKSETEAAFKTEVSTYGGHAYDALQIALTAILRAGSVDRHKIRDEIEKTSGYVGTSGIVNMSAKDHLGLNLNSLKLLEIRNGQWTLVQ</sequence>
<reference evidence="5 6" key="1">
    <citation type="journal article" date="2014" name="Genome Announc.">
        <title>Draft Genome Sequence of Magnetospirillum sp. Strain SO-1, a Freshwater Magnetotactic Bacterium Isolated from the Ol'khovka River, Russia.</title>
        <authorList>
            <person name="Grouzdev D.S."/>
            <person name="Dziuba M.V."/>
            <person name="Sukhacheva M.S."/>
            <person name="Mardanov A.V."/>
            <person name="Beletskiy A.V."/>
            <person name="Kuznetsov B.B."/>
            <person name="Skryabin K.G."/>
        </authorList>
    </citation>
    <scope>NUCLEOTIDE SEQUENCE [LARGE SCALE GENOMIC DNA]</scope>
    <source>
        <strain evidence="5 6">SO-1</strain>
    </source>
</reference>
<dbReference type="Pfam" id="PF13458">
    <property type="entry name" value="Peripla_BP_6"/>
    <property type="match status" value="1"/>
</dbReference>
<dbReference type="InterPro" id="IPR051010">
    <property type="entry name" value="BCAA_transport"/>
</dbReference>
<gene>
    <name evidence="5" type="ORF">H261_12181</name>
</gene>
<dbReference type="PANTHER" id="PTHR30483:SF38">
    <property type="entry name" value="BLR7848 PROTEIN"/>
    <property type="match status" value="1"/>
</dbReference>
<dbReference type="STRING" id="1244869.H261_12181"/>
<dbReference type="InterPro" id="IPR028081">
    <property type="entry name" value="Leu-bd"/>
</dbReference>
<evidence type="ECO:0000256" key="2">
    <source>
        <dbReference type="ARBA" id="ARBA00022729"/>
    </source>
</evidence>
<protein>
    <submittedName>
        <fullName evidence="5">ABC-type branched-chain amino acid transport system protein</fullName>
    </submittedName>
</protein>
<dbReference type="InterPro" id="IPR028082">
    <property type="entry name" value="Peripla_BP_I"/>
</dbReference>
<dbReference type="AlphaFoldDB" id="M2ZQS9"/>
<dbReference type="eggNOG" id="COG0683">
    <property type="taxonomic scope" value="Bacteria"/>
</dbReference>
<dbReference type="CDD" id="cd06333">
    <property type="entry name" value="PBP1_ABC_RPA1789-like"/>
    <property type="match status" value="1"/>
</dbReference>
<evidence type="ECO:0000313" key="5">
    <source>
        <dbReference type="EMBL" id="EME69672.1"/>
    </source>
</evidence>
<name>M2ZQS9_9PROT</name>
<keyword evidence="2" id="KW-0732">Signal</keyword>
<evidence type="ECO:0000256" key="1">
    <source>
        <dbReference type="ARBA" id="ARBA00010062"/>
    </source>
</evidence>
<accession>M2ZQS9</accession>
<evidence type="ECO:0000256" key="3">
    <source>
        <dbReference type="ARBA" id="ARBA00022970"/>
    </source>
</evidence>
<organism evidence="5 6">
    <name type="scientific">Paramagnetospirillum caucaseum</name>
    <dbReference type="NCBI Taxonomy" id="1244869"/>
    <lineage>
        <taxon>Bacteria</taxon>
        <taxon>Pseudomonadati</taxon>
        <taxon>Pseudomonadota</taxon>
        <taxon>Alphaproteobacteria</taxon>
        <taxon>Rhodospirillales</taxon>
        <taxon>Magnetospirillaceae</taxon>
        <taxon>Paramagnetospirillum</taxon>
    </lineage>
</organism>
<dbReference type="PATRIC" id="fig|1244869.3.peg.2458"/>
<evidence type="ECO:0000313" key="6">
    <source>
        <dbReference type="Proteomes" id="UP000011744"/>
    </source>
</evidence>
<dbReference type="PANTHER" id="PTHR30483">
    <property type="entry name" value="LEUCINE-SPECIFIC-BINDING PROTEIN"/>
    <property type="match status" value="1"/>
</dbReference>
<comment type="caution">
    <text evidence="5">The sequence shown here is derived from an EMBL/GenBank/DDBJ whole genome shotgun (WGS) entry which is preliminary data.</text>
</comment>
<evidence type="ECO:0000259" key="4">
    <source>
        <dbReference type="Pfam" id="PF13458"/>
    </source>
</evidence>
<feature type="domain" description="Leucine-binding protein" evidence="4">
    <location>
        <begin position="13"/>
        <end position="348"/>
    </location>
</feature>
<keyword evidence="3" id="KW-0029">Amino-acid transport</keyword>
<dbReference type="Proteomes" id="UP000011744">
    <property type="component" value="Unassembled WGS sequence"/>
</dbReference>
<keyword evidence="6" id="KW-1185">Reference proteome</keyword>
<dbReference type="SUPFAM" id="SSF53822">
    <property type="entry name" value="Periplasmic binding protein-like I"/>
    <property type="match status" value="1"/>
</dbReference>
<keyword evidence="3" id="KW-0813">Transport</keyword>
<dbReference type="Gene3D" id="3.40.50.2300">
    <property type="match status" value="2"/>
</dbReference>
<dbReference type="RefSeq" id="WP_008617840.1">
    <property type="nucleotide sequence ID" value="NZ_AONQ01000029.1"/>
</dbReference>
<dbReference type="EMBL" id="AONQ01000029">
    <property type="protein sequence ID" value="EME69672.1"/>
    <property type="molecule type" value="Genomic_DNA"/>
</dbReference>
<dbReference type="GO" id="GO:0006865">
    <property type="term" value="P:amino acid transport"/>
    <property type="evidence" value="ECO:0007669"/>
    <property type="project" value="UniProtKB-KW"/>
</dbReference>
<proteinExistence type="inferred from homology"/>
<comment type="similarity">
    <text evidence="1">Belongs to the leucine-binding protein family.</text>
</comment>